<dbReference type="RefSeq" id="XP_031555573.1">
    <property type="nucleotide sequence ID" value="XM_031699713.1"/>
</dbReference>
<evidence type="ECO:0000313" key="2">
    <source>
        <dbReference type="Proteomes" id="UP000515163"/>
    </source>
</evidence>
<keyword evidence="1" id="KW-0175">Coiled coil</keyword>
<accession>A0A6P8HKY4</accession>
<organism evidence="2 3">
    <name type="scientific">Actinia tenebrosa</name>
    <name type="common">Australian red waratah sea anemone</name>
    <dbReference type="NCBI Taxonomy" id="6105"/>
    <lineage>
        <taxon>Eukaryota</taxon>
        <taxon>Metazoa</taxon>
        <taxon>Cnidaria</taxon>
        <taxon>Anthozoa</taxon>
        <taxon>Hexacorallia</taxon>
        <taxon>Actiniaria</taxon>
        <taxon>Actiniidae</taxon>
        <taxon>Actinia</taxon>
    </lineage>
</organism>
<dbReference type="OrthoDB" id="5982311at2759"/>
<dbReference type="AlphaFoldDB" id="A0A6P8HKY4"/>
<dbReference type="InParanoid" id="A0A6P8HKY4"/>
<sequence length="263" mass="30465">MASANPLLTLERMLNGKTTLKTQKTTHNNIICIGTELLNELRKVMEEDKDKAIKEALAEAEARALAERMQALEELREKMNDEREQALEEARMKAEEQMAEIKYRCEVAEKKRARLAWEKYMKEKADALADAARKAEEEKQDALKELTESLTRKLRNEAALEREKAVGEALSIARKKFERKLKETIDKTTAECNAMAEAEAKRVARIHKNQVEGLNQRINQLNEILDTERDSAKKLHETHIALKEDYKRFQNITRGYHSDFLLR</sequence>
<gene>
    <name evidence="3" type="primary">LOC116292395</name>
</gene>
<dbReference type="Proteomes" id="UP000515163">
    <property type="component" value="Unplaced"/>
</dbReference>
<reference evidence="3" key="1">
    <citation type="submission" date="2025-08" db="UniProtKB">
        <authorList>
            <consortium name="RefSeq"/>
        </authorList>
    </citation>
    <scope>IDENTIFICATION</scope>
    <source>
        <tissue evidence="3">Tentacle</tissue>
    </source>
</reference>
<dbReference type="GeneID" id="116292395"/>
<proteinExistence type="predicted"/>
<keyword evidence="2" id="KW-1185">Reference proteome</keyword>
<protein>
    <submittedName>
        <fullName evidence="3">Stress response protein nst1-like</fullName>
    </submittedName>
</protein>
<feature type="coiled-coil region" evidence="1">
    <location>
        <begin position="204"/>
        <end position="238"/>
    </location>
</feature>
<evidence type="ECO:0000313" key="3">
    <source>
        <dbReference type="RefSeq" id="XP_031555573.1"/>
    </source>
</evidence>
<name>A0A6P8HKY4_ACTTE</name>
<evidence type="ECO:0000256" key="1">
    <source>
        <dbReference type="SAM" id="Coils"/>
    </source>
</evidence>
<feature type="coiled-coil region" evidence="1">
    <location>
        <begin position="55"/>
        <end position="163"/>
    </location>
</feature>
<dbReference type="KEGG" id="aten:116292395"/>